<protein>
    <submittedName>
        <fullName evidence="1">Uncharacterized protein</fullName>
    </submittedName>
</protein>
<name>A0A6J5T122_9CAUD</name>
<evidence type="ECO:0000313" key="1">
    <source>
        <dbReference type="EMBL" id="CAB4220681.1"/>
    </source>
</evidence>
<accession>A0A6J5T122</accession>
<dbReference type="EMBL" id="LR797503">
    <property type="protein sequence ID" value="CAB4220681.1"/>
    <property type="molecule type" value="Genomic_DNA"/>
</dbReference>
<organism evidence="1">
    <name type="scientific">uncultured Caudovirales phage</name>
    <dbReference type="NCBI Taxonomy" id="2100421"/>
    <lineage>
        <taxon>Viruses</taxon>
        <taxon>Duplodnaviria</taxon>
        <taxon>Heunggongvirae</taxon>
        <taxon>Uroviricota</taxon>
        <taxon>Caudoviricetes</taxon>
        <taxon>Peduoviridae</taxon>
        <taxon>Maltschvirus</taxon>
        <taxon>Maltschvirus maltsch</taxon>
    </lineage>
</organism>
<sequence length="113" mass="13085">MSSQIITPPDHLNKNPHFLILEPTSTDLNSLVVWLQSIEEEEYLIHIYTDKMNDLDWLAKVAYSCNAILIPSANEFKTSKEYKLLEFKHDSIVTYGSYPADFPDLLAYFLSNR</sequence>
<reference evidence="1" key="1">
    <citation type="submission" date="2020-05" db="EMBL/GenBank/DDBJ databases">
        <authorList>
            <person name="Chiriac C."/>
            <person name="Salcher M."/>
            <person name="Ghai R."/>
            <person name="Kavagutti S V."/>
        </authorList>
    </citation>
    <scope>NUCLEOTIDE SEQUENCE</scope>
</reference>
<gene>
    <name evidence="1" type="ORF">UFOVP1636_24</name>
</gene>
<proteinExistence type="predicted"/>